<evidence type="ECO:0000313" key="1">
    <source>
        <dbReference type="EMBL" id="KAA6375194.1"/>
    </source>
</evidence>
<evidence type="ECO:0008006" key="3">
    <source>
        <dbReference type="Google" id="ProtNLM"/>
    </source>
</evidence>
<dbReference type="EMBL" id="SNRW01011407">
    <property type="protein sequence ID" value="KAA6375194.1"/>
    <property type="molecule type" value="Genomic_DNA"/>
</dbReference>
<gene>
    <name evidence="1" type="ORF">EZS28_029276</name>
</gene>
<sequence>MNTTNIINHPLHHKIAISNISLYLNHQLRNITNFKQNDVLPALFKIGNGAKVSFPSNCVVKLDNFVNTIVVFDKEINSGIWKFTTKGKSLKFQYGVGIIDSTQVDIPHPYDYQGSKNNNTICSIASVPYIKGFPKYGSGSKGIKTDDISSVIVDMTSNPRTFCILINNELEPFCVTSIPERVKFVFLFSNKDSEWEFISLEQINMKIDLSKIEERKKYKYEQTAII</sequence>
<proteinExistence type="predicted"/>
<evidence type="ECO:0000313" key="2">
    <source>
        <dbReference type="Proteomes" id="UP000324800"/>
    </source>
</evidence>
<comment type="caution">
    <text evidence="1">The sequence shown here is derived from an EMBL/GenBank/DDBJ whole genome shotgun (WGS) entry which is preliminary data.</text>
</comment>
<organism evidence="1 2">
    <name type="scientific">Streblomastix strix</name>
    <dbReference type="NCBI Taxonomy" id="222440"/>
    <lineage>
        <taxon>Eukaryota</taxon>
        <taxon>Metamonada</taxon>
        <taxon>Preaxostyla</taxon>
        <taxon>Oxymonadida</taxon>
        <taxon>Streblomastigidae</taxon>
        <taxon>Streblomastix</taxon>
    </lineage>
</organism>
<protein>
    <recommendedName>
        <fullName evidence="3">SPRY domain-containing protein</fullName>
    </recommendedName>
</protein>
<dbReference type="Proteomes" id="UP000324800">
    <property type="component" value="Unassembled WGS sequence"/>
</dbReference>
<dbReference type="AlphaFoldDB" id="A0A5J4UY85"/>
<name>A0A5J4UY85_9EUKA</name>
<reference evidence="1 2" key="1">
    <citation type="submission" date="2019-03" db="EMBL/GenBank/DDBJ databases">
        <title>Single cell metagenomics reveals metabolic interactions within the superorganism composed of flagellate Streblomastix strix and complex community of Bacteroidetes bacteria on its surface.</title>
        <authorList>
            <person name="Treitli S.C."/>
            <person name="Kolisko M."/>
            <person name="Husnik F."/>
            <person name="Keeling P."/>
            <person name="Hampl V."/>
        </authorList>
    </citation>
    <scope>NUCLEOTIDE SEQUENCE [LARGE SCALE GENOMIC DNA]</scope>
    <source>
        <strain evidence="1">ST1C</strain>
    </source>
</reference>
<accession>A0A5J4UY85</accession>